<keyword evidence="3" id="KW-1185">Reference proteome</keyword>
<sequence>MLQQILLSLLAGIICGVVFTALKLPIPAPPVFPAIVGIFGVFLGMKVFLFVADRWPF</sequence>
<feature type="transmembrane region" description="Helical" evidence="1">
    <location>
        <begin position="30"/>
        <end position="52"/>
    </location>
</feature>
<name>A0A653IGL9_9BACL</name>
<dbReference type="EMBL" id="CABWKQ010000030">
    <property type="protein sequence ID" value="VWX38016.1"/>
    <property type="molecule type" value="Genomic_DNA"/>
</dbReference>
<keyword evidence="1" id="KW-0812">Transmembrane</keyword>
<dbReference type="AlphaFoldDB" id="A0A653IGL9"/>
<keyword evidence="1" id="KW-0472">Membrane</keyword>
<gene>
    <name evidence="2" type="ORF">EXIGUO9Y_360293</name>
</gene>
<dbReference type="InterPro" id="IPR009872">
    <property type="entry name" value="DUF1427"/>
</dbReference>
<accession>A0A653IGL9</accession>
<dbReference type="NCBIfam" id="TIGR03510">
    <property type="entry name" value="XapX"/>
    <property type="match status" value="1"/>
</dbReference>
<dbReference type="RefSeq" id="WP_014969827.1">
    <property type="nucleotide sequence ID" value="NZ_LR732312.1"/>
</dbReference>
<organism evidence="2 3">
    <name type="scientific">Exiguobacterium oxidotolerans</name>
    <dbReference type="NCBI Taxonomy" id="223958"/>
    <lineage>
        <taxon>Bacteria</taxon>
        <taxon>Bacillati</taxon>
        <taxon>Bacillota</taxon>
        <taxon>Bacilli</taxon>
        <taxon>Bacillales</taxon>
        <taxon>Bacillales Family XII. Incertae Sedis</taxon>
        <taxon>Exiguobacterium</taxon>
    </lineage>
</organism>
<dbReference type="InterPro" id="IPR020017">
    <property type="entry name" value="XapX_domain"/>
</dbReference>
<evidence type="ECO:0000313" key="3">
    <source>
        <dbReference type="Proteomes" id="UP000439752"/>
    </source>
</evidence>
<reference evidence="2 3" key="1">
    <citation type="submission" date="2019-10" db="EMBL/GenBank/DDBJ databases">
        <authorList>
            <person name="Karimi E."/>
        </authorList>
    </citation>
    <scope>NUCLEOTIDE SEQUENCE [LARGE SCALE GENOMIC DNA]</scope>
    <source>
        <strain evidence="2">Exiguobacterium sp. 9Y</strain>
    </source>
</reference>
<dbReference type="Proteomes" id="UP000439752">
    <property type="component" value="Unassembled WGS sequence"/>
</dbReference>
<proteinExistence type="predicted"/>
<keyword evidence="1" id="KW-1133">Transmembrane helix</keyword>
<dbReference type="Pfam" id="PF07235">
    <property type="entry name" value="DUF1427"/>
    <property type="match status" value="1"/>
</dbReference>
<protein>
    <submittedName>
        <fullName evidence="2">XapX domain protein</fullName>
    </submittedName>
</protein>
<evidence type="ECO:0000313" key="2">
    <source>
        <dbReference type="EMBL" id="VWX38016.1"/>
    </source>
</evidence>
<evidence type="ECO:0000256" key="1">
    <source>
        <dbReference type="SAM" id="Phobius"/>
    </source>
</evidence>